<evidence type="ECO:0000256" key="2">
    <source>
        <dbReference type="ARBA" id="ARBA00022598"/>
    </source>
</evidence>
<dbReference type="InterPro" id="IPR020845">
    <property type="entry name" value="AMP-binding_CS"/>
</dbReference>
<protein>
    <recommendedName>
        <fullName evidence="7">AMP-dependent synthetase/ligase domain-containing protein</fullName>
    </recommendedName>
</protein>
<evidence type="ECO:0000259" key="7">
    <source>
        <dbReference type="Pfam" id="PF00501"/>
    </source>
</evidence>
<dbReference type="PROSITE" id="PS00455">
    <property type="entry name" value="AMP_BINDING"/>
    <property type="match status" value="1"/>
</dbReference>
<comment type="similarity">
    <text evidence="1">Belongs to the ATP-dependent AMP-binding enzyme family.</text>
</comment>
<dbReference type="PhylomeDB" id="A0A0G4I2U5"/>
<dbReference type="GO" id="GO:0005324">
    <property type="term" value="F:long-chain fatty acid transmembrane transporter activity"/>
    <property type="evidence" value="ECO:0007669"/>
    <property type="project" value="TreeGrafter"/>
</dbReference>
<organism evidence="8">
    <name type="scientific">Chromera velia CCMP2878</name>
    <dbReference type="NCBI Taxonomy" id="1169474"/>
    <lineage>
        <taxon>Eukaryota</taxon>
        <taxon>Sar</taxon>
        <taxon>Alveolata</taxon>
        <taxon>Colpodellida</taxon>
        <taxon>Chromeraceae</taxon>
        <taxon>Chromera</taxon>
    </lineage>
</organism>
<proteinExistence type="inferred from homology"/>
<dbReference type="InterPro" id="IPR042099">
    <property type="entry name" value="ANL_N_sf"/>
</dbReference>
<keyword evidence="4" id="KW-0067">ATP-binding</keyword>
<dbReference type="SUPFAM" id="SSF56801">
    <property type="entry name" value="Acetyl-CoA synthetase-like"/>
    <property type="match status" value="1"/>
</dbReference>
<dbReference type="PANTHER" id="PTHR43107">
    <property type="entry name" value="LONG-CHAIN FATTY ACID TRANSPORT PROTEIN"/>
    <property type="match status" value="1"/>
</dbReference>
<feature type="domain" description="AMP-dependent synthetase/ligase" evidence="7">
    <location>
        <begin position="129"/>
        <end position="467"/>
    </location>
</feature>
<dbReference type="InterPro" id="IPR000873">
    <property type="entry name" value="AMP-dep_synth/lig_dom"/>
</dbReference>
<dbReference type="Gene3D" id="3.40.50.12780">
    <property type="entry name" value="N-terminal domain of ligase-like"/>
    <property type="match status" value="1"/>
</dbReference>
<evidence type="ECO:0000256" key="1">
    <source>
        <dbReference type="ARBA" id="ARBA00006432"/>
    </source>
</evidence>
<gene>
    <name evidence="8" type="ORF">Cvel_10503</name>
</gene>
<evidence type="ECO:0000256" key="4">
    <source>
        <dbReference type="ARBA" id="ARBA00022840"/>
    </source>
</evidence>
<evidence type="ECO:0000313" key="8">
    <source>
        <dbReference type="EMBL" id="CEM51263.1"/>
    </source>
</evidence>
<dbReference type="GO" id="GO:0005524">
    <property type="term" value="F:ATP binding"/>
    <property type="evidence" value="ECO:0007669"/>
    <property type="project" value="UniProtKB-KW"/>
</dbReference>
<dbReference type="EMBL" id="CDMZ01004897">
    <property type="protein sequence ID" value="CEM51263.1"/>
    <property type="molecule type" value="Genomic_DNA"/>
</dbReference>
<dbReference type="Pfam" id="PF00501">
    <property type="entry name" value="AMP-binding"/>
    <property type="match status" value="1"/>
</dbReference>
<evidence type="ECO:0000256" key="3">
    <source>
        <dbReference type="ARBA" id="ARBA00022741"/>
    </source>
</evidence>
<dbReference type="GO" id="GO:0004467">
    <property type="term" value="F:long-chain fatty acid-CoA ligase activity"/>
    <property type="evidence" value="ECO:0007669"/>
    <property type="project" value="TreeGrafter"/>
</dbReference>
<keyword evidence="6" id="KW-0732">Signal</keyword>
<feature type="region of interest" description="Disordered" evidence="5">
    <location>
        <begin position="64"/>
        <end position="87"/>
    </location>
</feature>
<evidence type="ECO:0000256" key="5">
    <source>
        <dbReference type="SAM" id="MobiDB-lite"/>
    </source>
</evidence>
<dbReference type="PANTHER" id="PTHR43107:SF15">
    <property type="entry name" value="FATTY ACID TRANSPORT PROTEIN 3, ISOFORM A"/>
    <property type="match status" value="1"/>
</dbReference>
<keyword evidence="2" id="KW-0436">Ligase</keyword>
<dbReference type="InterPro" id="IPR045851">
    <property type="entry name" value="AMP-bd_C_sf"/>
</dbReference>
<sequence length="887" mass="100780">MYYLIFLTCLVCLLSSTRHQVFLRSARAQLKDCNFLLRRNEAALKRKKSKHLWLKRLLRLAKRRRGSRTDAAPSSPSVAETETGREDPLEGLSMELDEVEAHWWHGHMHDRQVMEELGREGISNVADYFEDAVDDCPDNLALISVETGERLSYRELDERANRVAHWAAKAGVRKGDVVALLMENRLEFIWIWLGFAKVGAVIALLNTSVEGELLQHAVGISLAKLAVVSEEHLEKWRAMMHHHPPAQVDEQGFLDTYVLSSNADVRLQKHEEFLLPLLEDEQVTRPDRSIREGFGGTDAHFYIYTSGTTGKSKAAIFNHKRFIGAGVTWTRHMDLESRDVYYQTLPLYHGNGGVVAVSSCFRCRCPMVLRKKFSASNFFPDIRKHRCTATIYVGELWRYLCVRPEQSDDQLHTLRVACGNGLRPETWRQVVGRFGVRKLVEHYGQTEMPAAHPMINSYMRVGSCGYIPTEVRGRLGTEKLIEYDVEFDEQRRKDDGLCVEATPDSDGNTVGEAVVKLEEHYCGYTNKEATDRVVLRDVMERGDLWYHSGDLLRVDKFGFFFFVDRAGDTYRWKGQNVSTNDVCEILGESPLVAEANVYGVSIPNLDTSEKVGMASLVLRDQSAFFEDSTEGLRERSHILDGIHEHCERTLPNYARPYFIRVRSTENEKTGTLKFQKFRYVKDGFDPSLVSPSGDLLFFDDPRTGGYEEVTAEMYTDIVEGRTSKYAQLNKVLTGLLECVDESDTPALHDRTGSSTVRLQKDLREIEMGTEGHREGCSEGEGGPVHQTEGPDIVEVAGPGTVQIELLAQGLDLSPKVFDHLGEEVLTRLWALWRATEDEPWNAGALSDLGWALYEMFTPFSWHGFRSGWYLKGKVLGGLKRSRKHWKF</sequence>
<dbReference type="AlphaFoldDB" id="A0A0G4I2U5"/>
<dbReference type="VEuPathDB" id="CryptoDB:Cvel_10503"/>
<keyword evidence="3" id="KW-0547">Nucleotide-binding</keyword>
<name>A0A0G4I2U5_9ALVE</name>
<feature type="signal peptide" evidence="6">
    <location>
        <begin position="1"/>
        <end position="19"/>
    </location>
</feature>
<accession>A0A0G4I2U5</accession>
<reference evidence="8" key="1">
    <citation type="submission" date="2014-11" db="EMBL/GenBank/DDBJ databases">
        <authorList>
            <person name="Otto D Thomas"/>
            <person name="Naeem Raeece"/>
        </authorList>
    </citation>
    <scope>NUCLEOTIDE SEQUENCE</scope>
</reference>
<dbReference type="Gene3D" id="3.30.300.30">
    <property type="match status" value="1"/>
</dbReference>
<dbReference type="GO" id="GO:0044539">
    <property type="term" value="P:long-chain fatty acid import into cell"/>
    <property type="evidence" value="ECO:0007669"/>
    <property type="project" value="TreeGrafter"/>
</dbReference>
<feature type="chain" id="PRO_5005192520" description="AMP-dependent synthetase/ligase domain-containing protein" evidence="6">
    <location>
        <begin position="20"/>
        <end position="887"/>
    </location>
</feature>
<dbReference type="GO" id="GO:0005886">
    <property type="term" value="C:plasma membrane"/>
    <property type="evidence" value="ECO:0007669"/>
    <property type="project" value="TreeGrafter"/>
</dbReference>
<evidence type="ECO:0000256" key="6">
    <source>
        <dbReference type="SAM" id="SignalP"/>
    </source>
</evidence>